<dbReference type="GO" id="GO:0003847">
    <property type="term" value="F:1-alkyl-2-acetylglycerophosphocholine esterase activity"/>
    <property type="evidence" value="ECO:0007669"/>
    <property type="project" value="TreeGrafter"/>
</dbReference>
<proteinExistence type="predicted"/>
<reference evidence="5 6" key="1">
    <citation type="submission" date="2020-05" db="EMBL/GenBank/DDBJ databases">
        <authorList>
            <person name="Kim M.K."/>
        </authorList>
    </citation>
    <scope>NUCLEOTIDE SEQUENCE [LARGE SCALE GENOMIC DNA]</scope>
    <source>
        <strain evidence="5 6">BT25</strain>
    </source>
</reference>
<dbReference type="Proteomes" id="UP000550508">
    <property type="component" value="Unassembled WGS sequence"/>
</dbReference>
<evidence type="ECO:0008006" key="7">
    <source>
        <dbReference type="Google" id="ProtNLM"/>
    </source>
</evidence>
<sequence length="603" mass="65071">MSDDSVAFTSPITIITPIKGWVRYPENTIDPAVAAPDKYPVVIFEHGNHNNADPSYQGYDYLAKDLAEHGYVVLSIDANAINPNDKLSQSRAQLILGTLDRMRQIDGFGQIDLGGNSGKLDPLKGKLDFTRVGIMGHSRGGQAVANTIVFNKTRRGVKDADLKSALLAKPNSYATSYPDLAAAIIPAATGKPATIDDAKFAAAVTKYNIFNAQGSEASSYDFKAAFMLAPTDFAGVTGLDHVPLASLLPSCDGDVSNLQGARAFDHNRFGPLDDTTPRYQILHRGANHNFYNTVWSARDSIQNTCKFTRSYLNAEEQRRGGLFIINSFMRYHVGGEQKFASYWNGLAQLPKPACPFGKASCDERIVLTVQKDAARSKLIQRFDDTGSMTQNKLGGAVTFGSFDKTQRYGMPSGGDTAKWELPLLDGFGDIKSLADHVELAWTKDGPTITNDLAGISAEGFDSLTFRIAVAQPVGQEVLVTLTDGKGKSATVTASEFTDALYNFPRPKGDGRPMVDHPADTPLIGDTFVNVLSMVAIPLKAFDSIDTTNLKELKLAFPKEWGKVAITDIELQNLGRDNPELAPATAATDGSPIEGTFTPTLAGK</sequence>
<dbReference type="Gene3D" id="3.40.50.1820">
    <property type="entry name" value="alpha/beta hydrolase"/>
    <property type="match status" value="1"/>
</dbReference>
<comment type="caution">
    <text evidence="5">The sequence shown here is derived from an EMBL/GenBank/DDBJ whole genome shotgun (WGS) entry which is preliminary data.</text>
</comment>
<dbReference type="PANTHER" id="PTHR10272:SF0">
    <property type="entry name" value="PLATELET-ACTIVATING FACTOR ACETYLHYDROLASE"/>
    <property type="match status" value="1"/>
</dbReference>
<dbReference type="InterPro" id="IPR029058">
    <property type="entry name" value="AB_hydrolase_fold"/>
</dbReference>
<evidence type="ECO:0000256" key="2">
    <source>
        <dbReference type="ARBA" id="ARBA00022963"/>
    </source>
</evidence>
<dbReference type="GO" id="GO:0016042">
    <property type="term" value="P:lipid catabolic process"/>
    <property type="evidence" value="ECO:0007669"/>
    <property type="project" value="UniProtKB-KW"/>
</dbReference>
<name>A0A849VME3_9HYPH</name>
<evidence type="ECO:0000256" key="1">
    <source>
        <dbReference type="ARBA" id="ARBA00022801"/>
    </source>
</evidence>
<dbReference type="PANTHER" id="PTHR10272">
    <property type="entry name" value="PLATELET-ACTIVATING FACTOR ACETYLHYDROLASE"/>
    <property type="match status" value="1"/>
</dbReference>
<evidence type="ECO:0000256" key="4">
    <source>
        <dbReference type="SAM" id="MobiDB-lite"/>
    </source>
</evidence>
<accession>A0A849VME3</accession>
<keyword evidence="1" id="KW-0378">Hydrolase</keyword>
<evidence type="ECO:0000313" key="5">
    <source>
        <dbReference type="EMBL" id="NTS31052.1"/>
    </source>
</evidence>
<dbReference type="AlphaFoldDB" id="A0A849VME3"/>
<keyword evidence="2" id="KW-0442">Lipid degradation</keyword>
<gene>
    <name evidence="5" type="ORF">HQ945_07275</name>
</gene>
<keyword evidence="6" id="KW-1185">Reference proteome</keyword>
<protein>
    <recommendedName>
        <fullName evidence="7">Alpha/beta hydrolase</fullName>
    </recommendedName>
</protein>
<evidence type="ECO:0000313" key="6">
    <source>
        <dbReference type="Proteomes" id="UP000550508"/>
    </source>
</evidence>
<dbReference type="EMBL" id="JABUMX010000001">
    <property type="protein sequence ID" value="NTS31052.1"/>
    <property type="molecule type" value="Genomic_DNA"/>
</dbReference>
<keyword evidence="3" id="KW-0443">Lipid metabolism</keyword>
<organism evidence="5 6">
    <name type="scientific">Phyllobacterium pellucidum</name>
    <dbReference type="NCBI Taxonomy" id="2740464"/>
    <lineage>
        <taxon>Bacteria</taxon>
        <taxon>Pseudomonadati</taxon>
        <taxon>Pseudomonadota</taxon>
        <taxon>Alphaproteobacteria</taxon>
        <taxon>Hyphomicrobiales</taxon>
        <taxon>Phyllobacteriaceae</taxon>
        <taxon>Phyllobacterium</taxon>
    </lineage>
</organism>
<evidence type="ECO:0000256" key="3">
    <source>
        <dbReference type="ARBA" id="ARBA00023098"/>
    </source>
</evidence>
<dbReference type="SUPFAM" id="SSF53474">
    <property type="entry name" value="alpha/beta-Hydrolases"/>
    <property type="match status" value="1"/>
</dbReference>
<feature type="region of interest" description="Disordered" evidence="4">
    <location>
        <begin position="579"/>
        <end position="603"/>
    </location>
</feature>